<name>A0A9P4H799_9PLEO</name>
<dbReference type="PANTHER" id="PTHR24148">
    <property type="entry name" value="ANKYRIN REPEAT DOMAIN-CONTAINING PROTEIN 39 HOMOLOG-RELATED"/>
    <property type="match status" value="1"/>
</dbReference>
<reference evidence="2" key="1">
    <citation type="journal article" date="2020" name="Stud. Mycol.">
        <title>101 Dothideomycetes genomes: a test case for predicting lifestyles and emergence of pathogens.</title>
        <authorList>
            <person name="Haridas S."/>
            <person name="Albert R."/>
            <person name="Binder M."/>
            <person name="Bloem J."/>
            <person name="Labutti K."/>
            <person name="Salamov A."/>
            <person name="Andreopoulos B."/>
            <person name="Baker S."/>
            <person name="Barry K."/>
            <person name="Bills G."/>
            <person name="Bluhm B."/>
            <person name="Cannon C."/>
            <person name="Castanera R."/>
            <person name="Culley D."/>
            <person name="Daum C."/>
            <person name="Ezra D."/>
            <person name="Gonzalez J."/>
            <person name="Henrissat B."/>
            <person name="Kuo A."/>
            <person name="Liang C."/>
            <person name="Lipzen A."/>
            <person name="Lutzoni F."/>
            <person name="Magnuson J."/>
            <person name="Mondo S."/>
            <person name="Nolan M."/>
            <person name="Ohm R."/>
            <person name="Pangilinan J."/>
            <person name="Park H.-J."/>
            <person name="Ramirez L."/>
            <person name="Alfaro M."/>
            <person name="Sun H."/>
            <person name="Tritt A."/>
            <person name="Yoshinaga Y."/>
            <person name="Zwiers L.-H."/>
            <person name="Turgeon B."/>
            <person name="Goodwin S."/>
            <person name="Spatafora J."/>
            <person name="Crous P."/>
            <person name="Grigoriev I."/>
        </authorList>
    </citation>
    <scope>NUCLEOTIDE SEQUENCE</scope>
    <source>
        <strain evidence="2">CBS 110217</strain>
    </source>
</reference>
<dbReference type="InterPro" id="IPR052895">
    <property type="entry name" value="HetReg/Transcr_Mod"/>
</dbReference>
<organism evidence="2 3">
    <name type="scientific">Setomelanomma holmii</name>
    <dbReference type="NCBI Taxonomy" id="210430"/>
    <lineage>
        <taxon>Eukaryota</taxon>
        <taxon>Fungi</taxon>
        <taxon>Dikarya</taxon>
        <taxon>Ascomycota</taxon>
        <taxon>Pezizomycotina</taxon>
        <taxon>Dothideomycetes</taxon>
        <taxon>Pleosporomycetidae</taxon>
        <taxon>Pleosporales</taxon>
        <taxon>Pleosporineae</taxon>
        <taxon>Phaeosphaeriaceae</taxon>
        <taxon>Setomelanomma</taxon>
    </lineage>
</organism>
<dbReference type="Proteomes" id="UP000799777">
    <property type="component" value="Unassembled WGS sequence"/>
</dbReference>
<dbReference type="InterPro" id="IPR010730">
    <property type="entry name" value="HET"/>
</dbReference>
<feature type="domain" description="Heterokaryon incompatibility" evidence="1">
    <location>
        <begin position="45"/>
        <end position="185"/>
    </location>
</feature>
<dbReference type="PANTHER" id="PTHR24148:SF79">
    <property type="entry name" value="HETEROKARYON INCOMPATIBILITY DOMAIN-CONTAINING PROTEIN"/>
    <property type="match status" value="1"/>
</dbReference>
<gene>
    <name evidence="2" type="ORF">EK21DRAFT_70822</name>
</gene>
<proteinExistence type="predicted"/>
<comment type="caution">
    <text evidence="2">The sequence shown here is derived from an EMBL/GenBank/DDBJ whole genome shotgun (WGS) entry which is preliminary data.</text>
</comment>
<evidence type="ECO:0000313" key="2">
    <source>
        <dbReference type="EMBL" id="KAF2027951.1"/>
    </source>
</evidence>
<dbReference type="AlphaFoldDB" id="A0A9P4H799"/>
<protein>
    <submittedName>
        <fullName evidence="2">HET-domain-containing protein</fullName>
    </submittedName>
</protein>
<sequence length="193" mass="21541">MCASTPLYSRLEPAREEIRVLGIDTTEPQIVCRLAKVALRDNPAFAALSYTWGDASQRETILVDGCSVSVTKNLARAIRSVCYHWSQGDKPHQPRRLWADAVCINQADVKEKEHQIPLMRKVYTTASEVFVWLGSSPDNPLEAFAAIRSVAAAEATSKANASELHIAISSLFDDEYWSRVWTFQEIVLGKTVM</sequence>
<keyword evidence="3" id="KW-1185">Reference proteome</keyword>
<dbReference type="EMBL" id="ML978219">
    <property type="protein sequence ID" value="KAF2027951.1"/>
    <property type="molecule type" value="Genomic_DNA"/>
</dbReference>
<evidence type="ECO:0000259" key="1">
    <source>
        <dbReference type="Pfam" id="PF06985"/>
    </source>
</evidence>
<evidence type="ECO:0000313" key="3">
    <source>
        <dbReference type="Proteomes" id="UP000799777"/>
    </source>
</evidence>
<dbReference type="Pfam" id="PF06985">
    <property type="entry name" value="HET"/>
    <property type="match status" value="1"/>
</dbReference>
<feature type="non-terminal residue" evidence="2">
    <location>
        <position position="193"/>
    </location>
</feature>
<dbReference type="OrthoDB" id="3553147at2759"/>
<accession>A0A9P4H799</accession>